<dbReference type="FunFam" id="2.10.310.10:FF:000001">
    <property type="entry name" value="Serpin family A member 1"/>
    <property type="match status" value="1"/>
</dbReference>
<dbReference type="FunFam" id="3.30.497.10:FF:000001">
    <property type="entry name" value="Serine protease inhibitor"/>
    <property type="match status" value="1"/>
</dbReference>
<dbReference type="InterPro" id="IPR042178">
    <property type="entry name" value="Serpin_sf_1"/>
</dbReference>
<evidence type="ECO:0000313" key="8">
    <source>
        <dbReference type="EMBL" id="NWS34816.1"/>
    </source>
</evidence>
<evidence type="ECO:0000256" key="4">
    <source>
        <dbReference type="ARBA" id="ARBA00022900"/>
    </source>
</evidence>
<dbReference type="GO" id="GO:0004867">
    <property type="term" value="F:serine-type endopeptidase inhibitor activity"/>
    <property type="evidence" value="ECO:0007669"/>
    <property type="project" value="UniProtKB-KW"/>
</dbReference>
<reference evidence="8 9" key="1">
    <citation type="submission" date="2019-09" db="EMBL/GenBank/DDBJ databases">
        <title>Bird 10,000 Genomes (B10K) Project - Family phase.</title>
        <authorList>
            <person name="Zhang G."/>
        </authorList>
    </citation>
    <scope>NUCLEOTIDE SEQUENCE [LARGE SCALE GENOMIC DNA]</scope>
    <source>
        <strain evidence="8">B10K-DU-001-66</strain>
        <tissue evidence="8">Muscle</tissue>
    </source>
</reference>
<dbReference type="InterPro" id="IPR000215">
    <property type="entry name" value="Serpin_fam"/>
</dbReference>
<sequence length="384" mass="43730">DQSQADGENLPHVKLAPSNADFAFNLYKQIRDEQGDGNIFFSPLSISTAFTMLTLGARSNTLMELYKGLAFNLTQLEEQEIHEGFQHILQLLNDPHREAQLNMGNALFVDNRVELLQNFLDRVTNFYYAEAVSSNFQNLPEAIREINKYVETKTHGKIVDLVKSLDPGTVMVLINYIFFRGSWERPFNNFNTRDDDFFLDGKNSVKVKMMHQNKDFNVHRDENLSCWVVEIPYKGNVTSLFVLPDEGTMKQVEDALLKETVSDWLRSFKKRKIYLDLPKFSISASYDVKSLFKKMGVTEVFSDQADLSGVAKNLLLKVSKVIHKATVDVRENGTEAAAVTMMEIVGMSLLFPPPPHITFNRPFLMMIIDKPTDGLLFLGKIVNP</sequence>
<dbReference type="SMART" id="SM00093">
    <property type="entry name" value="SERPIN"/>
    <property type="match status" value="1"/>
</dbReference>
<keyword evidence="9" id="KW-1185">Reference proteome</keyword>
<evidence type="ECO:0000256" key="5">
    <source>
        <dbReference type="ARBA" id="ARBA00023180"/>
    </source>
</evidence>
<evidence type="ECO:0000256" key="1">
    <source>
        <dbReference type="ARBA" id="ARBA00009500"/>
    </source>
</evidence>
<evidence type="ECO:0000256" key="6">
    <source>
        <dbReference type="RuleBase" id="RU000411"/>
    </source>
</evidence>
<gene>
    <name evidence="8" type="primary">Serpina1_2</name>
    <name evidence="8" type="ORF">POLCAE_R04518</name>
</gene>
<evidence type="ECO:0000259" key="7">
    <source>
        <dbReference type="SMART" id="SM00093"/>
    </source>
</evidence>
<dbReference type="InterPro" id="IPR036186">
    <property type="entry name" value="Serpin_sf"/>
</dbReference>
<evidence type="ECO:0000256" key="2">
    <source>
        <dbReference type="ARBA" id="ARBA00022690"/>
    </source>
</evidence>
<dbReference type="Pfam" id="PF00079">
    <property type="entry name" value="Serpin"/>
    <property type="match status" value="1"/>
</dbReference>
<feature type="non-terminal residue" evidence="8">
    <location>
        <position position="384"/>
    </location>
</feature>
<protein>
    <submittedName>
        <fullName evidence="8">A1AT antiproteinase</fullName>
    </submittedName>
</protein>
<feature type="domain" description="Serpin" evidence="7">
    <location>
        <begin position="24"/>
        <end position="384"/>
    </location>
</feature>
<keyword evidence="5" id="KW-0325">Glycoprotein</keyword>
<comment type="similarity">
    <text evidence="1 6">Belongs to the serpin family.</text>
</comment>
<keyword evidence="3" id="KW-0732">Signal</keyword>
<dbReference type="FunFam" id="2.30.39.10:FF:000003">
    <property type="entry name" value="alpha-1-antitrypsin isoform X1"/>
    <property type="match status" value="1"/>
</dbReference>
<proteinExistence type="inferred from homology"/>
<accession>A0A7K5EQ54</accession>
<evidence type="ECO:0000256" key="3">
    <source>
        <dbReference type="ARBA" id="ARBA00022729"/>
    </source>
</evidence>
<dbReference type="Gene3D" id="2.30.39.10">
    <property type="entry name" value="Alpha-1-antitrypsin, domain 1"/>
    <property type="match status" value="1"/>
</dbReference>
<name>A0A7K5EQ54_POLCE</name>
<dbReference type="AlphaFoldDB" id="A0A7K5EQ54"/>
<dbReference type="Gene3D" id="2.10.310.10">
    <property type="entry name" value="Serpins superfamily"/>
    <property type="match status" value="1"/>
</dbReference>
<dbReference type="PANTHER" id="PTHR11461:SF165">
    <property type="entry name" value="ALPHA-1-ANTITRYPSIN"/>
    <property type="match status" value="1"/>
</dbReference>
<dbReference type="Proteomes" id="UP000573697">
    <property type="component" value="Unassembled WGS sequence"/>
</dbReference>
<dbReference type="InterPro" id="IPR023795">
    <property type="entry name" value="Serpin_CS"/>
</dbReference>
<feature type="non-terminal residue" evidence="8">
    <location>
        <position position="1"/>
    </location>
</feature>
<evidence type="ECO:0000313" key="9">
    <source>
        <dbReference type="Proteomes" id="UP000573697"/>
    </source>
</evidence>
<dbReference type="InterPro" id="IPR023796">
    <property type="entry name" value="Serpin_dom"/>
</dbReference>
<dbReference type="Gene3D" id="3.30.497.10">
    <property type="entry name" value="Antithrombin, subunit I, domain 2"/>
    <property type="match status" value="1"/>
</dbReference>
<keyword evidence="4" id="KW-0722">Serine protease inhibitor</keyword>
<organism evidence="8 9">
    <name type="scientific">Polioptila caerulea</name>
    <name type="common">Blue-grey gnatcatcher</name>
    <dbReference type="NCBI Taxonomy" id="66707"/>
    <lineage>
        <taxon>Eukaryota</taxon>
        <taxon>Metazoa</taxon>
        <taxon>Chordata</taxon>
        <taxon>Craniata</taxon>
        <taxon>Vertebrata</taxon>
        <taxon>Euteleostomi</taxon>
        <taxon>Archelosauria</taxon>
        <taxon>Archosauria</taxon>
        <taxon>Dinosauria</taxon>
        <taxon>Saurischia</taxon>
        <taxon>Theropoda</taxon>
        <taxon>Coelurosauria</taxon>
        <taxon>Aves</taxon>
        <taxon>Neognathae</taxon>
        <taxon>Neoaves</taxon>
        <taxon>Telluraves</taxon>
        <taxon>Australaves</taxon>
        <taxon>Passeriformes</taxon>
        <taxon>Certhiidae</taxon>
        <taxon>Polioptilinae</taxon>
        <taxon>Polioptila</taxon>
    </lineage>
</organism>
<dbReference type="EMBL" id="VYXF01011206">
    <property type="protein sequence ID" value="NWS34816.1"/>
    <property type="molecule type" value="Genomic_DNA"/>
</dbReference>
<dbReference type="GO" id="GO:0005615">
    <property type="term" value="C:extracellular space"/>
    <property type="evidence" value="ECO:0007669"/>
    <property type="project" value="InterPro"/>
</dbReference>
<dbReference type="SUPFAM" id="SSF56574">
    <property type="entry name" value="Serpins"/>
    <property type="match status" value="1"/>
</dbReference>
<comment type="caution">
    <text evidence="8">The sequence shown here is derived from an EMBL/GenBank/DDBJ whole genome shotgun (WGS) entry which is preliminary data.</text>
</comment>
<keyword evidence="2" id="KW-0646">Protease inhibitor</keyword>
<dbReference type="PANTHER" id="PTHR11461">
    <property type="entry name" value="SERINE PROTEASE INHIBITOR, SERPIN"/>
    <property type="match status" value="1"/>
</dbReference>
<dbReference type="InterPro" id="IPR042185">
    <property type="entry name" value="Serpin_sf_2"/>
</dbReference>
<dbReference type="PROSITE" id="PS00284">
    <property type="entry name" value="SERPIN"/>
    <property type="match status" value="1"/>
</dbReference>